<accession>A0A127A2H1</accession>
<evidence type="ECO:0000259" key="9">
    <source>
        <dbReference type="PROSITE" id="PS51755"/>
    </source>
</evidence>
<evidence type="ECO:0000256" key="3">
    <source>
        <dbReference type="ARBA" id="ARBA00023125"/>
    </source>
</evidence>
<dbReference type="InterPro" id="IPR039420">
    <property type="entry name" value="WalR-like"/>
</dbReference>
<organism evidence="10 11">
    <name type="scientific">Sinomonas atrocyanea</name>
    <dbReference type="NCBI Taxonomy" id="37927"/>
    <lineage>
        <taxon>Bacteria</taxon>
        <taxon>Bacillati</taxon>
        <taxon>Actinomycetota</taxon>
        <taxon>Actinomycetes</taxon>
        <taxon>Micrococcales</taxon>
        <taxon>Micrococcaceae</taxon>
        <taxon>Sinomonas</taxon>
    </lineage>
</organism>
<dbReference type="PANTHER" id="PTHR48111">
    <property type="entry name" value="REGULATOR OF RPOS"/>
    <property type="match status" value="1"/>
</dbReference>
<evidence type="ECO:0000256" key="4">
    <source>
        <dbReference type="ARBA" id="ARBA00023163"/>
    </source>
</evidence>
<dbReference type="Proteomes" id="UP000070134">
    <property type="component" value="Chromosome"/>
</dbReference>
<dbReference type="CDD" id="cd17574">
    <property type="entry name" value="REC_OmpR"/>
    <property type="match status" value="1"/>
</dbReference>
<feature type="DNA-binding region" description="OmpR/PhoB-type" evidence="6">
    <location>
        <begin position="180"/>
        <end position="286"/>
    </location>
</feature>
<evidence type="ECO:0000313" key="10">
    <source>
        <dbReference type="EMBL" id="AMM33650.1"/>
    </source>
</evidence>
<feature type="domain" description="OmpR/PhoB-type" evidence="9">
    <location>
        <begin position="180"/>
        <end position="286"/>
    </location>
</feature>
<dbReference type="InterPro" id="IPR036388">
    <property type="entry name" value="WH-like_DNA-bd_sf"/>
</dbReference>
<feature type="modified residue" description="4-aspartylphosphate" evidence="5">
    <location>
        <position position="55"/>
    </location>
</feature>
<feature type="domain" description="Response regulatory" evidence="8">
    <location>
        <begin position="6"/>
        <end position="119"/>
    </location>
</feature>
<dbReference type="PROSITE" id="PS51755">
    <property type="entry name" value="OMPR_PHOB"/>
    <property type="match status" value="1"/>
</dbReference>
<dbReference type="RefSeq" id="WP_066499461.1">
    <property type="nucleotide sequence ID" value="NZ_BJMO01000008.1"/>
</dbReference>
<dbReference type="Pfam" id="PF00072">
    <property type="entry name" value="Response_reg"/>
    <property type="match status" value="1"/>
</dbReference>
<dbReference type="InterPro" id="IPR016032">
    <property type="entry name" value="Sig_transdc_resp-reg_C-effctor"/>
</dbReference>
<keyword evidence="11" id="KW-1185">Reference proteome</keyword>
<keyword evidence="1 5" id="KW-0597">Phosphoprotein</keyword>
<evidence type="ECO:0000256" key="2">
    <source>
        <dbReference type="ARBA" id="ARBA00023015"/>
    </source>
</evidence>
<dbReference type="GO" id="GO:0005829">
    <property type="term" value="C:cytosol"/>
    <property type="evidence" value="ECO:0007669"/>
    <property type="project" value="TreeGrafter"/>
</dbReference>
<evidence type="ECO:0000313" key="11">
    <source>
        <dbReference type="Proteomes" id="UP000070134"/>
    </source>
</evidence>
<evidence type="ECO:0000256" key="5">
    <source>
        <dbReference type="PROSITE-ProRule" id="PRU00169"/>
    </source>
</evidence>
<dbReference type="CDD" id="cd00383">
    <property type="entry name" value="trans_reg_C"/>
    <property type="match status" value="1"/>
</dbReference>
<dbReference type="Gene3D" id="3.40.50.2300">
    <property type="match status" value="1"/>
</dbReference>
<feature type="region of interest" description="Disordered" evidence="7">
    <location>
        <begin position="140"/>
        <end position="174"/>
    </location>
</feature>
<protein>
    <submittedName>
        <fullName evidence="10">Chemotaxis protein CheY</fullName>
    </submittedName>
</protein>
<dbReference type="InterPro" id="IPR011006">
    <property type="entry name" value="CheY-like_superfamily"/>
</dbReference>
<dbReference type="PANTHER" id="PTHR48111:SF4">
    <property type="entry name" value="DNA-BINDING DUAL TRANSCRIPTIONAL REGULATOR OMPR"/>
    <property type="match status" value="1"/>
</dbReference>
<dbReference type="AlphaFoldDB" id="A0A127A2H1"/>
<dbReference type="PROSITE" id="PS50110">
    <property type="entry name" value="RESPONSE_REGULATORY"/>
    <property type="match status" value="1"/>
</dbReference>
<dbReference type="GO" id="GO:0000976">
    <property type="term" value="F:transcription cis-regulatory region binding"/>
    <property type="evidence" value="ECO:0007669"/>
    <property type="project" value="TreeGrafter"/>
</dbReference>
<keyword evidence="3 6" id="KW-0238">DNA-binding</keyword>
<dbReference type="GO" id="GO:0032993">
    <property type="term" value="C:protein-DNA complex"/>
    <property type="evidence" value="ECO:0007669"/>
    <property type="project" value="TreeGrafter"/>
</dbReference>
<dbReference type="SMART" id="SM00862">
    <property type="entry name" value="Trans_reg_C"/>
    <property type="match status" value="1"/>
</dbReference>
<evidence type="ECO:0000256" key="7">
    <source>
        <dbReference type="SAM" id="MobiDB-lite"/>
    </source>
</evidence>
<dbReference type="SUPFAM" id="SSF46894">
    <property type="entry name" value="C-terminal effector domain of the bipartite response regulators"/>
    <property type="match status" value="1"/>
</dbReference>
<dbReference type="SUPFAM" id="SSF52172">
    <property type="entry name" value="CheY-like"/>
    <property type="match status" value="1"/>
</dbReference>
<dbReference type="Gene3D" id="6.10.250.690">
    <property type="match status" value="1"/>
</dbReference>
<keyword evidence="2" id="KW-0805">Transcription regulation</keyword>
<dbReference type="GO" id="GO:0000156">
    <property type="term" value="F:phosphorelay response regulator activity"/>
    <property type="evidence" value="ECO:0007669"/>
    <property type="project" value="TreeGrafter"/>
</dbReference>
<evidence type="ECO:0000256" key="6">
    <source>
        <dbReference type="PROSITE-ProRule" id="PRU01091"/>
    </source>
</evidence>
<dbReference type="InterPro" id="IPR001789">
    <property type="entry name" value="Sig_transdc_resp-reg_receiver"/>
</dbReference>
<name>A0A127A2H1_9MICC</name>
<sequence length="289" mass="31485">MNGLGIALVVEDDEDVRGLLEAVLGHAGFDVRTASTGREGAELARTEHPTVVTLDVGLPDIDGFEVLRRIRGASDAYVVMVSGRDEEPDALFALQSGADDYLTKPFRPRELRARIGAMLRRPRVGHIAGHVAGTAGIMSAAPRPPQTHAHGLMPRSEQAPRQPEPARPYPAPTPPQHGDWVLLRNGALALDPHTRTASVAGAELELTRSEFDLLQALLRGAGRVLTRADLVRVARGDRFRDDAYVSEADERAVEVHIGNLRRKLGDDPRAPRWLVTVRGVGYRLRPTSD</sequence>
<dbReference type="EMBL" id="CP014518">
    <property type="protein sequence ID" value="AMM33650.1"/>
    <property type="molecule type" value="Genomic_DNA"/>
</dbReference>
<proteinExistence type="predicted"/>
<keyword evidence="4" id="KW-0804">Transcription</keyword>
<dbReference type="GO" id="GO:0006355">
    <property type="term" value="P:regulation of DNA-templated transcription"/>
    <property type="evidence" value="ECO:0007669"/>
    <property type="project" value="InterPro"/>
</dbReference>
<gene>
    <name evidence="10" type="ORF">SA2016_2985</name>
</gene>
<evidence type="ECO:0000259" key="8">
    <source>
        <dbReference type="PROSITE" id="PS50110"/>
    </source>
</evidence>
<dbReference type="KEGG" id="satk:SA2016_2985"/>
<dbReference type="PATRIC" id="fig|37927.3.peg.3066"/>
<dbReference type="SMART" id="SM00448">
    <property type="entry name" value="REC"/>
    <property type="match status" value="1"/>
</dbReference>
<feature type="compositionally biased region" description="Pro residues" evidence="7">
    <location>
        <begin position="162"/>
        <end position="174"/>
    </location>
</feature>
<dbReference type="InterPro" id="IPR001867">
    <property type="entry name" value="OmpR/PhoB-type_DNA-bd"/>
</dbReference>
<evidence type="ECO:0000256" key="1">
    <source>
        <dbReference type="ARBA" id="ARBA00022553"/>
    </source>
</evidence>
<dbReference type="Gene3D" id="1.10.10.10">
    <property type="entry name" value="Winged helix-like DNA-binding domain superfamily/Winged helix DNA-binding domain"/>
    <property type="match status" value="1"/>
</dbReference>
<dbReference type="STRING" id="37927.SA2016_2985"/>
<dbReference type="OrthoDB" id="3197131at2"/>
<reference evidence="10 11" key="1">
    <citation type="submission" date="2016-02" db="EMBL/GenBank/DDBJ databases">
        <title>Complete genome of Sinomonas atrocyanea KCTC 3377.</title>
        <authorList>
            <person name="Kim K.M."/>
        </authorList>
    </citation>
    <scope>NUCLEOTIDE SEQUENCE [LARGE SCALE GENOMIC DNA]</scope>
    <source>
        <strain evidence="10 11">KCTC 3377</strain>
    </source>
</reference>
<dbReference type="Pfam" id="PF00486">
    <property type="entry name" value="Trans_reg_C"/>
    <property type="match status" value="1"/>
</dbReference>